<accession>A0ACC1CW55</accession>
<comment type="caution">
    <text evidence="1">The sequence shown here is derived from an EMBL/GenBank/DDBJ whole genome shotgun (WGS) entry which is preliminary data.</text>
</comment>
<feature type="non-terminal residue" evidence="1">
    <location>
        <position position="53"/>
    </location>
</feature>
<evidence type="ECO:0000313" key="1">
    <source>
        <dbReference type="EMBL" id="KAJ0175951.1"/>
    </source>
</evidence>
<gene>
    <name evidence="1" type="ORF">K1T71_008125</name>
</gene>
<dbReference type="Proteomes" id="UP000824533">
    <property type="component" value="Linkage Group LG14"/>
</dbReference>
<organism evidence="1 2">
    <name type="scientific">Dendrolimus kikuchii</name>
    <dbReference type="NCBI Taxonomy" id="765133"/>
    <lineage>
        <taxon>Eukaryota</taxon>
        <taxon>Metazoa</taxon>
        <taxon>Ecdysozoa</taxon>
        <taxon>Arthropoda</taxon>
        <taxon>Hexapoda</taxon>
        <taxon>Insecta</taxon>
        <taxon>Pterygota</taxon>
        <taxon>Neoptera</taxon>
        <taxon>Endopterygota</taxon>
        <taxon>Lepidoptera</taxon>
        <taxon>Glossata</taxon>
        <taxon>Ditrysia</taxon>
        <taxon>Bombycoidea</taxon>
        <taxon>Lasiocampidae</taxon>
        <taxon>Dendrolimus</taxon>
    </lineage>
</organism>
<proteinExistence type="predicted"/>
<evidence type="ECO:0000313" key="2">
    <source>
        <dbReference type="Proteomes" id="UP000824533"/>
    </source>
</evidence>
<feature type="non-terminal residue" evidence="1">
    <location>
        <position position="1"/>
    </location>
</feature>
<sequence length="53" mass="5455">AGKPACGLLARFKFTRVYCPPATGGVMCECGSPSSALAQGRSNIDDDVARIPV</sequence>
<keyword evidence="2" id="KW-1185">Reference proteome</keyword>
<dbReference type="EMBL" id="CM034400">
    <property type="protein sequence ID" value="KAJ0175951.1"/>
    <property type="molecule type" value="Genomic_DNA"/>
</dbReference>
<reference evidence="1 2" key="1">
    <citation type="journal article" date="2021" name="Front. Genet.">
        <title>Chromosome-Level Genome Assembly Reveals Significant Gene Expansion in the Toll and IMD Signaling Pathways of Dendrolimus kikuchii.</title>
        <authorList>
            <person name="Zhou J."/>
            <person name="Wu P."/>
            <person name="Xiong Z."/>
            <person name="Liu N."/>
            <person name="Zhao N."/>
            <person name="Ji M."/>
            <person name="Qiu Y."/>
            <person name="Yang B."/>
        </authorList>
    </citation>
    <scope>NUCLEOTIDE SEQUENCE [LARGE SCALE GENOMIC DNA]</scope>
    <source>
        <strain evidence="1">Ann1</strain>
    </source>
</reference>
<name>A0ACC1CW55_9NEOP</name>
<protein>
    <submittedName>
        <fullName evidence="1">Uncharacterized protein</fullName>
    </submittedName>
</protein>